<dbReference type="EMBL" id="MASU01000005">
    <property type="protein sequence ID" value="PXY35533.1"/>
    <property type="molecule type" value="Genomic_DNA"/>
</dbReference>
<dbReference type="AlphaFoldDB" id="A0A318LM35"/>
<sequence>MEFENRRQAGRELAERLGYLHGRHPIVLGLPRGGVVVARQIADALEAPLDVLLVRKIGAPGRPELAIGAVGEGGVIVTNTDILRRLRLTQQEVDEAARRELAELDRRAVVLRRGRPPLPVTGRTVVLADDGIATGASVKAALRVLRARGASRIVLAVPVAPADVLEELSHSTDHTICPNPRVWMRAVGNWYRDFSEVSDADVVALLPEQPGDVPEQVTGHSRDR</sequence>
<comment type="caution">
    <text evidence="2">The sequence shown here is derived from an EMBL/GenBank/DDBJ whole genome shotgun (WGS) entry which is preliminary data.</text>
</comment>
<dbReference type="RefSeq" id="WP_110335536.1">
    <property type="nucleotide sequence ID" value="NZ_JBHVKT010000014.1"/>
</dbReference>
<dbReference type="Gene3D" id="3.30.1310.20">
    <property type="entry name" value="PRTase-like"/>
    <property type="match status" value="1"/>
</dbReference>
<evidence type="ECO:0000313" key="2">
    <source>
        <dbReference type="EMBL" id="PXY35533.1"/>
    </source>
</evidence>
<dbReference type="Gene3D" id="3.40.50.2020">
    <property type="match status" value="1"/>
</dbReference>
<dbReference type="OrthoDB" id="9810066at2"/>
<dbReference type="InterPro" id="IPR029057">
    <property type="entry name" value="PRTase-like"/>
</dbReference>
<dbReference type="Pfam" id="PF00156">
    <property type="entry name" value="Pribosyltran"/>
    <property type="match status" value="1"/>
</dbReference>
<dbReference type="Proteomes" id="UP000247892">
    <property type="component" value="Unassembled WGS sequence"/>
</dbReference>
<reference evidence="2 3" key="1">
    <citation type="submission" date="2016-07" db="EMBL/GenBank/DDBJ databases">
        <title>Draft genome sequence of Prauserella sp. YIM 121212, isolated from alkaline soil.</title>
        <authorList>
            <person name="Ruckert C."/>
            <person name="Albersmeier A."/>
            <person name="Jiang C.-L."/>
            <person name="Jiang Y."/>
            <person name="Kalinowski J."/>
            <person name="Schneider O."/>
            <person name="Winkler A."/>
            <person name="Zotchev S.B."/>
        </authorList>
    </citation>
    <scope>NUCLEOTIDE SEQUENCE [LARGE SCALE GENOMIC DNA]</scope>
    <source>
        <strain evidence="2 3">YIM 121212</strain>
    </source>
</reference>
<accession>A0A318LM35</accession>
<protein>
    <recommendedName>
        <fullName evidence="1">Phosphoribosyltransferase domain-containing protein</fullName>
    </recommendedName>
</protein>
<proteinExistence type="predicted"/>
<dbReference type="InterPro" id="IPR000836">
    <property type="entry name" value="PRTase_dom"/>
</dbReference>
<feature type="domain" description="Phosphoribosyltransferase" evidence="1">
    <location>
        <begin position="14"/>
        <end position="166"/>
    </location>
</feature>
<evidence type="ECO:0000259" key="1">
    <source>
        <dbReference type="Pfam" id="PF00156"/>
    </source>
</evidence>
<dbReference type="CDD" id="cd06223">
    <property type="entry name" value="PRTases_typeI"/>
    <property type="match status" value="1"/>
</dbReference>
<dbReference type="SUPFAM" id="SSF53271">
    <property type="entry name" value="PRTase-like"/>
    <property type="match status" value="1"/>
</dbReference>
<keyword evidence="3" id="KW-1185">Reference proteome</keyword>
<name>A0A318LM35_9PSEU</name>
<gene>
    <name evidence="2" type="ORF">BA062_08450</name>
</gene>
<evidence type="ECO:0000313" key="3">
    <source>
        <dbReference type="Proteomes" id="UP000247892"/>
    </source>
</evidence>
<organism evidence="2 3">
    <name type="scientific">Prauserella flavalba</name>
    <dbReference type="NCBI Taxonomy" id="1477506"/>
    <lineage>
        <taxon>Bacteria</taxon>
        <taxon>Bacillati</taxon>
        <taxon>Actinomycetota</taxon>
        <taxon>Actinomycetes</taxon>
        <taxon>Pseudonocardiales</taxon>
        <taxon>Pseudonocardiaceae</taxon>
        <taxon>Prauserella</taxon>
    </lineage>
</organism>